<proteinExistence type="predicted"/>
<dbReference type="Pfam" id="PF04055">
    <property type="entry name" value="Radical_SAM"/>
    <property type="match status" value="1"/>
</dbReference>
<dbReference type="PROSITE" id="PS51918">
    <property type="entry name" value="RADICAL_SAM"/>
    <property type="match status" value="1"/>
</dbReference>
<evidence type="ECO:0000256" key="3">
    <source>
        <dbReference type="ARBA" id="ARBA00022691"/>
    </source>
</evidence>
<dbReference type="InterPro" id="IPR007197">
    <property type="entry name" value="rSAM"/>
</dbReference>
<dbReference type="InterPro" id="IPR023885">
    <property type="entry name" value="4Fe4S-binding_SPASM_dom"/>
</dbReference>
<keyword evidence="5" id="KW-0408">Iron</keyword>
<dbReference type="EMBL" id="JAZDRP010000003">
    <property type="protein sequence ID" value="MEE2525960.1"/>
    <property type="molecule type" value="Genomic_DNA"/>
</dbReference>
<reference evidence="8 9" key="1">
    <citation type="submission" date="2024-01" db="EMBL/GenBank/DDBJ databases">
        <title>Hyphobacterium bacterium isolated from marine sediment.</title>
        <authorList>
            <person name="Zhao S."/>
        </authorList>
    </citation>
    <scope>NUCLEOTIDE SEQUENCE [LARGE SCALE GENOMIC DNA]</scope>
    <source>
        <strain evidence="9">HN65</strain>
    </source>
</reference>
<dbReference type="SUPFAM" id="SSF102114">
    <property type="entry name" value="Radical SAM enzymes"/>
    <property type="match status" value="1"/>
</dbReference>
<evidence type="ECO:0000259" key="7">
    <source>
        <dbReference type="PROSITE" id="PS51918"/>
    </source>
</evidence>
<dbReference type="RefSeq" id="WP_330198619.1">
    <property type="nucleotide sequence ID" value="NZ_JAZDRP010000003.1"/>
</dbReference>
<evidence type="ECO:0000256" key="2">
    <source>
        <dbReference type="ARBA" id="ARBA00022485"/>
    </source>
</evidence>
<keyword evidence="4" id="KW-0479">Metal-binding</keyword>
<keyword evidence="9" id="KW-1185">Reference proteome</keyword>
<dbReference type="Proteomes" id="UP001354971">
    <property type="component" value="Unassembled WGS sequence"/>
</dbReference>
<dbReference type="Gene3D" id="3.20.20.70">
    <property type="entry name" value="Aldolase class I"/>
    <property type="match status" value="1"/>
</dbReference>
<accession>A0ABU7LPY0</accession>
<evidence type="ECO:0000256" key="4">
    <source>
        <dbReference type="ARBA" id="ARBA00022723"/>
    </source>
</evidence>
<dbReference type="NCBIfam" id="TIGR04085">
    <property type="entry name" value="rSAM_more_4Fe4S"/>
    <property type="match status" value="1"/>
</dbReference>
<keyword evidence="2" id="KW-0004">4Fe-4S</keyword>
<comment type="caution">
    <text evidence="8">The sequence shown here is derived from an EMBL/GenBank/DDBJ whole genome shotgun (WGS) entry which is preliminary data.</text>
</comment>
<dbReference type="SFLD" id="SFLDS00029">
    <property type="entry name" value="Radical_SAM"/>
    <property type="match status" value="1"/>
</dbReference>
<dbReference type="PANTHER" id="PTHR43787:SF3">
    <property type="entry name" value="ARYLSULFATASE REGULATORY PROTEIN"/>
    <property type="match status" value="1"/>
</dbReference>
<evidence type="ECO:0000256" key="1">
    <source>
        <dbReference type="ARBA" id="ARBA00001966"/>
    </source>
</evidence>
<comment type="cofactor">
    <cofactor evidence="1">
        <name>[4Fe-4S] cluster</name>
        <dbReference type="ChEBI" id="CHEBI:49883"/>
    </cofactor>
</comment>
<dbReference type="InterPro" id="IPR058240">
    <property type="entry name" value="rSAM_sf"/>
</dbReference>
<protein>
    <submittedName>
        <fullName evidence="8">Radical SAM protein</fullName>
    </submittedName>
</protein>
<gene>
    <name evidence="8" type="ORF">V0U79_06245</name>
</gene>
<feature type="domain" description="Radical SAM core" evidence="7">
    <location>
        <begin position="95"/>
        <end position="329"/>
    </location>
</feature>
<evidence type="ECO:0000313" key="8">
    <source>
        <dbReference type="EMBL" id="MEE2525960.1"/>
    </source>
</evidence>
<evidence type="ECO:0000256" key="5">
    <source>
        <dbReference type="ARBA" id="ARBA00023004"/>
    </source>
</evidence>
<sequence>MPDGQASRVGGDQLVASQFNCFVPSAFDSIVLMYNAASGAFAAVSVEEFEDIAALMADPGSAPAEEVSKLTGAGFLVPASRDERADVRSAYFEGRAAETGLNLTIAPTVSCNFACSYCFEEHPKRHFSDEDFQAVTAYVRENLDAGAPLSVTWFGGEPLAAFRQLKALDTALQAIADGRGSTYTQFMITNGSLLTEERIAYFASRPGFTGAQVTIDGPADIHDARRFTSAGKPSFEKIMRNLKAIAGRMAISLRINLDRQNVDRIPELIDLIIGEGIADWVSPYFGHVVDYTDECGDLASTMLTREEFAAAEIRLFNLMIRKGLRPGLDLPRPQAGSLCVGDAPGGAVISPGGLVFRCWNETALPEGEAYARIDDRGGLVRNGVKEERERFWKAYDPFTHAECADCTVQPLCRGGCPWEADKRPTDGPGHCTPLRYNLPDLLRLIHLRDSIDAIEPGGERPLPRQTV</sequence>
<keyword evidence="6" id="KW-0411">Iron-sulfur</keyword>
<name>A0ABU7LPY0_9PROT</name>
<dbReference type="InterPro" id="IPR013785">
    <property type="entry name" value="Aldolase_TIM"/>
</dbReference>
<dbReference type="SFLD" id="SFLDG01067">
    <property type="entry name" value="SPASM/twitch_domain_containing"/>
    <property type="match status" value="1"/>
</dbReference>
<dbReference type="PANTHER" id="PTHR43787">
    <property type="entry name" value="FEMO COFACTOR BIOSYNTHESIS PROTEIN NIFB-RELATED"/>
    <property type="match status" value="1"/>
</dbReference>
<organism evidence="8 9">
    <name type="scientific">Hyphobacterium lacteum</name>
    <dbReference type="NCBI Taxonomy" id="3116575"/>
    <lineage>
        <taxon>Bacteria</taxon>
        <taxon>Pseudomonadati</taxon>
        <taxon>Pseudomonadota</taxon>
        <taxon>Alphaproteobacteria</taxon>
        <taxon>Maricaulales</taxon>
        <taxon>Maricaulaceae</taxon>
        <taxon>Hyphobacterium</taxon>
    </lineage>
</organism>
<evidence type="ECO:0000313" key="9">
    <source>
        <dbReference type="Proteomes" id="UP001354971"/>
    </source>
</evidence>
<evidence type="ECO:0000256" key="6">
    <source>
        <dbReference type="ARBA" id="ARBA00023014"/>
    </source>
</evidence>
<dbReference type="CDD" id="cd01335">
    <property type="entry name" value="Radical_SAM"/>
    <property type="match status" value="1"/>
</dbReference>
<keyword evidence="3" id="KW-0949">S-adenosyl-L-methionine</keyword>